<proteinExistence type="predicted"/>
<feature type="domain" description="RNase H type-1" evidence="1">
    <location>
        <begin position="50"/>
        <end position="133"/>
    </location>
</feature>
<dbReference type="PANTHER" id="PTHR48475">
    <property type="entry name" value="RIBONUCLEASE H"/>
    <property type="match status" value="1"/>
</dbReference>
<accession>A0AAW2PGW8</accession>
<evidence type="ECO:0000313" key="2">
    <source>
        <dbReference type="EMBL" id="KAL0354069.1"/>
    </source>
</evidence>
<comment type="caution">
    <text evidence="2">The sequence shown here is derived from an EMBL/GenBank/DDBJ whole genome shotgun (WGS) entry which is preliminary data.</text>
</comment>
<protein>
    <recommendedName>
        <fullName evidence="1">RNase H type-1 domain-containing protein</fullName>
    </recommendedName>
</protein>
<name>A0AAW2PGW8_9LAMI</name>
<dbReference type="EMBL" id="JACGWK010000005">
    <property type="protein sequence ID" value="KAL0354069.1"/>
    <property type="molecule type" value="Genomic_DNA"/>
</dbReference>
<reference evidence="2" key="1">
    <citation type="submission" date="2020-06" db="EMBL/GenBank/DDBJ databases">
        <authorList>
            <person name="Li T."/>
            <person name="Hu X."/>
            <person name="Zhang T."/>
            <person name="Song X."/>
            <person name="Zhang H."/>
            <person name="Dai N."/>
            <person name="Sheng W."/>
            <person name="Hou X."/>
            <person name="Wei L."/>
        </authorList>
    </citation>
    <scope>NUCLEOTIDE SEQUENCE</scope>
    <source>
        <strain evidence="2">G01</strain>
        <tissue evidence="2">Leaf</tissue>
    </source>
</reference>
<dbReference type="InterPro" id="IPR036397">
    <property type="entry name" value="RNaseH_sf"/>
</dbReference>
<dbReference type="GO" id="GO:0004523">
    <property type="term" value="F:RNA-DNA hybrid ribonuclease activity"/>
    <property type="evidence" value="ECO:0007669"/>
    <property type="project" value="InterPro"/>
</dbReference>
<dbReference type="PANTHER" id="PTHR48475:SF2">
    <property type="entry name" value="RIBONUCLEASE H"/>
    <property type="match status" value="1"/>
</dbReference>
<dbReference type="GO" id="GO:0003676">
    <property type="term" value="F:nucleic acid binding"/>
    <property type="evidence" value="ECO:0007669"/>
    <property type="project" value="InterPro"/>
</dbReference>
<reference evidence="2" key="2">
    <citation type="journal article" date="2024" name="Plant">
        <title>Genomic evolution and insights into agronomic trait innovations of Sesamum species.</title>
        <authorList>
            <person name="Miao H."/>
            <person name="Wang L."/>
            <person name="Qu L."/>
            <person name="Liu H."/>
            <person name="Sun Y."/>
            <person name="Le M."/>
            <person name="Wang Q."/>
            <person name="Wei S."/>
            <person name="Zheng Y."/>
            <person name="Lin W."/>
            <person name="Duan Y."/>
            <person name="Cao H."/>
            <person name="Xiong S."/>
            <person name="Wang X."/>
            <person name="Wei L."/>
            <person name="Li C."/>
            <person name="Ma Q."/>
            <person name="Ju M."/>
            <person name="Zhao R."/>
            <person name="Li G."/>
            <person name="Mu C."/>
            <person name="Tian Q."/>
            <person name="Mei H."/>
            <person name="Zhang T."/>
            <person name="Gao T."/>
            <person name="Zhang H."/>
        </authorList>
    </citation>
    <scope>NUCLEOTIDE SEQUENCE</scope>
    <source>
        <strain evidence="2">G01</strain>
    </source>
</reference>
<gene>
    <name evidence="2" type="ORF">Sangu_0988200</name>
</gene>
<dbReference type="Pfam" id="PF13456">
    <property type="entry name" value="RVT_3"/>
    <property type="match status" value="1"/>
</dbReference>
<evidence type="ECO:0000259" key="1">
    <source>
        <dbReference type="Pfam" id="PF13456"/>
    </source>
</evidence>
<dbReference type="InterPro" id="IPR012337">
    <property type="entry name" value="RNaseH-like_sf"/>
</dbReference>
<dbReference type="SUPFAM" id="SSF53098">
    <property type="entry name" value="Ribonuclease H-like"/>
    <property type="match status" value="1"/>
</dbReference>
<dbReference type="AlphaFoldDB" id="A0AAW2PGW8"/>
<organism evidence="2">
    <name type="scientific">Sesamum angustifolium</name>
    <dbReference type="NCBI Taxonomy" id="2727405"/>
    <lineage>
        <taxon>Eukaryota</taxon>
        <taxon>Viridiplantae</taxon>
        <taxon>Streptophyta</taxon>
        <taxon>Embryophyta</taxon>
        <taxon>Tracheophyta</taxon>
        <taxon>Spermatophyta</taxon>
        <taxon>Magnoliopsida</taxon>
        <taxon>eudicotyledons</taxon>
        <taxon>Gunneridae</taxon>
        <taxon>Pentapetalae</taxon>
        <taxon>asterids</taxon>
        <taxon>lamiids</taxon>
        <taxon>Lamiales</taxon>
        <taxon>Pedaliaceae</taxon>
        <taxon>Sesamum</taxon>
    </lineage>
</organism>
<dbReference type="Gene3D" id="3.30.420.10">
    <property type="entry name" value="Ribonuclease H-like superfamily/Ribonuclease H"/>
    <property type="match status" value="1"/>
</dbReference>
<dbReference type="InterPro" id="IPR002156">
    <property type="entry name" value="RNaseH_domain"/>
</dbReference>
<sequence length="135" mass="14944">MVKWAVELSEYGIKFQPRPAIKAQVLADFMIELAYDEAIISTATWNVYIDGLSTSTGSGAGVALESPQGNKFEYAIKLEFPSSNNEAEYEAFLAGGELVLVVWAKRIAIYSNSQLVVNQVQGSYEARDDKMAKYF</sequence>
<dbReference type="CDD" id="cd09279">
    <property type="entry name" value="RNase_HI_like"/>
    <property type="match status" value="1"/>
</dbReference>